<feature type="transmembrane region" description="Helical" evidence="9">
    <location>
        <begin position="52"/>
        <end position="69"/>
    </location>
</feature>
<dbReference type="RefSeq" id="WP_381841007.1">
    <property type="nucleotide sequence ID" value="NZ_JBHTCF010000034.1"/>
</dbReference>
<proteinExistence type="predicted"/>
<evidence type="ECO:0000256" key="5">
    <source>
        <dbReference type="ARBA" id="ARBA00022989"/>
    </source>
</evidence>
<protein>
    <submittedName>
        <fullName evidence="11">MFS transporter</fullName>
    </submittedName>
</protein>
<evidence type="ECO:0000313" key="11">
    <source>
        <dbReference type="EMBL" id="MFC7310453.1"/>
    </source>
</evidence>
<dbReference type="InterPro" id="IPR011701">
    <property type="entry name" value="MFS"/>
</dbReference>
<name>A0ABW2JWV2_9ACTN</name>
<organism evidence="11 12">
    <name type="scientific">Streptomyces monticola</name>
    <dbReference type="NCBI Taxonomy" id="2666263"/>
    <lineage>
        <taxon>Bacteria</taxon>
        <taxon>Bacillati</taxon>
        <taxon>Actinomycetota</taxon>
        <taxon>Actinomycetes</taxon>
        <taxon>Kitasatosporales</taxon>
        <taxon>Streptomycetaceae</taxon>
        <taxon>Streptomyces</taxon>
    </lineage>
</organism>
<dbReference type="EMBL" id="JBHTCF010000034">
    <property type="protein sequence ID" value="MFC7310453.1"/>
    <property type="molecule type" value="Genomic_DNA"/>
</dbReference>
<evidence type="ECO:0000259" key="10">
    <source>
        <dbReference type="PROSITE" id="PS50850"/>
    </source>
</evidence>
<feature type="transmembrane region" description="Helical" evidence="9">
    <location>
        <begin position="358"/>
        <end position="384"/>
    </location>
</feature>
<comment type="subcellular location">
    <subcellularLocation>
        <location evidence="1">Cell membrane</location>
        <topology evidence="1">Multi-pass membrane protein</topology>
    </subcellularLocation>
</comment>
<feature type="transmembrane region" description="Helical" evidence="9">
    <location>
        <begin position="304"/>
        <end position="325"/>
    </location>
</feature>
<keyword evidence="6 9" id="KW-0472">Membrane</keyword>
<dbReference type="Proteomes" id="UP001596523">
    <property type="component" value="Unassembled WGS sequence"/>
</dbReference>
<feature type="region of interest" description="Disordered" evidence="8">
    <location>
        <begin position="504"/>
        <end position="541"/>
    </location>
</feature>
<evidence type="ECO:0000313" key="12">
    <source>
        <dbReference type="Proteomes" id="UP001596523"/>
    </source>
</evidence>
<evidence type="ECO:0000256" key="3">
    <source>
        <dbReference type="ARBA" id="ARBA00022475"/>
    </source>
</evidence>
<accession>A0ABW2JWV2</accession>
<feature type="transmembrane region" description="Helical" evidence="9">
    <location>
        <begin position="201"/>
        <end position="220"/>
    </location>
</feature>
<dbReference type="InterPro" id="IPR020846">
    <property type="entry name" value="MFS_dom"/>
</dbReference>
<evidence type="ECO:0000256" key="6">
    <source>
        <dbReference type="ARBA" id="ARBA00023136"/>
    </source>
</evidence>
<keyword evidence="7" id="KW-0046">Antibiotic resistance</keyword>
<feature type="transmembrane region" description="Helical" evidence="9">
    <location>
        <begin position="105"/>
        <end position="127"/>
    </location>
</feature>
<feature type="domain" description="Major facilitator superfamily (MFS) profile" evidence="10">
    <location>
        <begin position="15"/>
        <end position="498"/>
    </location>
</feature>
<keyword evidence="5 9" id="KW-1133">Transmembrane helix</keyword>
<keyword evidence="12" id="KW-1185">Reference proteome</keyword>
<keyword evidence="2" id="KW-0813">Transport</keyword>
<feature type="transmembrane region" description="Helical" evidence="9">
    <location>
        <begin position="81"/>
        <end position="99"/>
    </location>
</feature>
<reference evidence="12" key="1">
    <citation type="journal article" date="2019" name="Int. J. Syst. Evol. Microbiol.">
        <title>The Global Catalogue of Microorganisms (GCM) 10K type strain sequencing project: providing services to taxonomists for standard genome sequencing and annotation.</title>
        <authorList>
            <consortium name="The Broad Institute Genomics Platform"/>
            <consortium name="The Broad Institute Genome Sequencing Center for Infectious Disease"/>
            <person name="Wu L."/>
            <person name="Ma J."/>
        </authorList>
    </citation>
    <scope>NUCLEOTIDE SEQUENCE [LARGE SCALE GENOMIC DNA]</scope>
    <source>
        <strain evidence="12">SYNS20</strain>
    </source>
</reference>
<evidence type="ECO:0000256" key="9">
    <source>
        <dbReference type="SAM" id="Phobius"/>
    </source>
</evidence>
<feature type="transmembrane region" description="Helical" evidence="9">
    <location>
        <begin position="166"/>
        <end position="189"/>
    </location>
</feature>
<gene>
    <name evidence="11" type="ORF">ACFQVC_40355</name>
</gene>
<sequence>MTLTDVRAGRKEWIALAVLTLPLLLVSMDITVLYFGVPSIAADLGPSSTQQLWMIDIYTFVLAGMLITMGNIGDLVGRRRLLLIGATVFGAASVAAGLADSAEMLITARALQGLGGATLMPSTLALVTNMFRNPKQRSTAIAVWSIGLSAGAAIGPVVGGSLLNNFWWGSIFMINVPVLVLLLVAAPFLVPEFRGGTGSKFDVLSSLYSLGAVLSLIWGLKEGAVHGFAGLPLAALAAGAALTAVFLRRQKQLSQPMIDLKLYRNRGFAPAICLSLIAFFCLIGYGIFTTQYLMDVLGMKPLEAALWTMASPALTFLLVPFAVVFARKVRPAYIIAIAFVFCATGFAAMTQISTDRNMALLVYGVVGIGVGAAIVLTMVTDLVVASAPPEKAGSVSALTQTHQELGGALGIAVLGTVGAAVYRGAFDDRVGHGVPGQALEPARETLGSATAVARNLTPEQADSVLGAAHGAFVEAMHSTAALGIAVALGAALLAALRLRHIPTSQEKTEDPGLAETEPGAVEAPEKAVNTPEPVARLRTAE</sequence>
<dbReference type="InterPro" id="IPR036259">
    <property type="entry name" value="MFS_trans_sf"/>
</dbReference>
<dbReference type="Gene3D" id="1.20.1720.10">
    <property type="entry name" value="Multidrug resistance protein D"/>
    <property type="match status" value="1"/>
</dbReference>
<dbReference type="CDD" id="cd17321">
    <property type="entry name" value="MFS_MMR_MDR_like"/>
    <property type="match status" value="1"/>
</dbReference>
<feature type="transmembrane region" description="Helical" evidence="9">
    <location>
        <begin position="268"/>
        <end position="288"/>
    </location>
</feature>
<evidence type="ECO:0000256" key="4">
    <source>
        <dbReference type="ARBA" id="ARBA00022692"/>
    </source>
</evidence>
<evidence type="ECO:0000256" key="7">
    <source>
        <dbReference type="ARBA" id="ARBA00023251"/>
    </source>
</evidence>
<keyword evidence="4 9" id="KW-0812">Transmembrane</keyword>
<evidence type="ECO:0000256" key="8">
    <source>
        <dbReference type="SAM" id="MobiDB-lite"/>
    </source>
</evidence>
<feature type="transmembrane region" description="Helical" evidence="9">
    <location>
        <begin position="226"/>
        <end position="247"/>
    </location>
</feature>
<dbReference type="PROSITE" id="PS50850">
    <property type="entry name" value="MFS"/>
    <property type="match status" value="1"/>
</dbReference>
<dbReference type="Gene3D" id="1.20.1250.20">
    <property type="entry name" value="MFS general substrate transporter like domains"/>
    <property type="match status" value="1"/>
</dbReference>
<comment type="caution">
    <text evidence="11">The sequence shown here is derived from an EMBL/GenBank/DDBJ whole genome shotgun (WGS) entry which is preliminary data.</text>
</comment>
<dbReference type="Pfam" id="PF07690">
    <property type="entry name" value="MFS_1"/>
    <property type="match status" value="1"/>
</dbReference>
<feature type="transmembrane region" description="Helical" evidence="9">
    <location>
        <begin position="332"/>
        <end position="352"/>
    </location>
</feature>
<dbReference type="SUPFAM" id="SSF103473">
    <property type="entry name" value="MFS general substrate transporter"/>
    <property type="match status" value="1"/>
</dbReference>
<evidence type="ECO:0000256" key="1">
    <source>
        <dbReference type="ARBA" id="ARBA00004651"/>
    </source>
</evidence>
<feature type="transmembrane region" description="Helical" evidence="9">
    <location>
        <begin position="12"/>
        <end position="37"/>
    </location>
</feature>
<dbReference type="PANTHER" id="PTHR42718">
    <property type="entry name" value="MAJOR FACILITATOR SUPERFAMILY MULTIDRUG TRANSPORTER MFSC"/>
    <property type="match status" value="1"/>
</dbReference>
<evidence type="ECO:0000256" key="2">
    <source>
        <dbReference type="ARBA" id="ARBA00022448"/>
    </source>
</evidence>
<feature type="transmembrane region" description="Helical" evidence="9">
    <location>
        <begin position="480"/>
        <end position="498"/>
    </location>
</feature>
<keyword evidence="3" id="KW-1003">Cell membrane</keyword>
<feature type="transmembrane region" description="Helical" evidence="9">
    <location>
        <begin position="405"/>
        <end position="425"/>
    </location>
</feature>
<feature type="transmembrane region" description="Helical" evidence="9">
    <location>
        <begin position="139"/>
        <end position="160"/>
    </location>
</feature>
<dbReference type="PANTHER" id="PTHR42718:SF47">
    <property type="entry name" value="METHYL VIOLOGEN RESISTANCE PROTEIN SMVA"/>
    <property type="match status" value="1"/>
</dbReference>